<evidence type="ECO:0000313" key="10">
    <source>
        <dbReference type="Proteomes" id="UP000450917"/>
    </source>
</evidence>
<dbReference type="Gene3D" id="1.10.3720.10">
    <property type="entry name" value="MetI-like"/>
    <property type="match status" value="1"/>
</dbReference>
<evidence type="ECO:0000313" key="9">
    <source>
        <dbReference type="EMBL" id="MUG72369.1"/>
    </source>
</evidence>
<dbReference type="PROSITE" id="PS50928">
    <property type="entry name" value="ABC_TM1"/>
    <property type="match status" value="1"/>
</dbReference>
<protein>
    <submittedName>
        <fullName evidence="9">ABC transporter permease subunit</fullName>
    </submittedName>
</protein>
<name>A0A7X3CUQ1_9BACL</name>
<evidence type="ECO:0000256" key="7">
    <source>
        <dbReference type="RuleBase" id="RU363032"/>
    </source>
</evidence>
<feature type="transmembrane region" description="Helical" evidence="7">
    <location>
        <begin position="70"/>
        <end position="91"/>
    </location>
</feature>
<evidence type="ECO:0000256" key="2">
    <source>
        <dbReference type="ARBA" id="ARBA00022448"/>
    </source>
</evidence>
<feature type="transmembrane region" description="Helical" evidence="7">
    <location>
        <begin position="7"/>
        <end position="28"/>
    </location>
</feature>
<feature type="transmembrane region" description="Helical" evidence="7">
    <location>
        <begin position="260"/>
        <end position="282"/>
    </location>
</feature>
<evidence type="ECO:0000256" key="4">
    <source>
        <dbReference type="ARBA" id="ARBA00022692"/>
    </source>
</evidence>
<accession>A0A7X3CUQ1</accession>
<dbReference type="CDD" id="cd06261">
    <property type="entry name" value="TM_PBP2"/>
    <property type="match status" value="1"/>
</dbReference>
<organism evidence="9 10">
    <name type="scientific">Paenibacillus validus</name>
    <dbReference type="NCBI Taxonomy" id="44253"/>
    <lineage>
        <taxon>Bacteria</taxon>
        <taxon>Bacillati</taxon>
        <taxon>Bacillota</taxon>
        <taxon>Bacilli</taxon>
        <taxon>Bacillales</taxon>
        <taxon>Paenibacillaceae</taxon>
        <taxon>Paenibacillus</taxon>
    </lineage>
</organism>
<keyword evidence="6 7" id="KW-0472">Membrane</keyword>
<keyword evidence="3" id="KW-1003">Cell membrane</keyword>
<dbReference type="Proteomes" id="UP000450917">
    <property type="component" value="Unassembled WGS sequence"/>
</dbReference>
<evidence type="ECO:0000256" key="3">
    <source>
        <dbReference type="ARBA" id="ARBA00022475"/>
    </source>
</evidence>
<sequence length="286" mass="31864">MKDRAYVPYAFLFPALLGILIFKLLPIAEGLKESLYASSFLAGEKIFTGLKNYGDLLTDPVFWNSVKITLLMNVVINPLQIVLALFLAILLNYHLRGIGFFRSIHYIPIAVSLPIACVLWSLMMNQEQGILNSLLIAVGLEPQPFLGSQDQALWAIIAIATWRGVGYWSIFLLAGLQEVPLSLYEAASIDGAGKWKRFKHVTIPMMKRPLIFVTVADTVTNFLLFAPMYILTKGGPQDSTNVLMNESFNSAFMYSDPGRASAIVMILLCIILIIITAQFKLFKAEH</sequence>
<comment type="similarity">
    <text evidence="7">Belongs to the binding-protein-dependent transport system permease family.</text>
</comment>
<dbReference type="Pfam" id="PF00528">
    <property type="entry name" value="BPD_transp_1"/>
    <property type="match status" value="1"/>
</dbReference>
<dbReference type="GO" id="GO:0005886">
    <property type="term" value="C:plasma membrane"/>
    <property type="evidence" value="ECO:0007669"/>
    <property type="project" value="UniProtKB-SubCell"/>
</dbReference>
<reference evidence="9 10" key="1">
    <citation type="submission" date="2019-11" db="EMBL/GenBank/DDBJ databases">
        <title>Draft genome sequences of five Paenibacillus species of dairy origin.</title>
        <authorList>
            <person name="Olajide A.M."/>
            <person name="Chen S."/>
            <person name="Lapointe G."/>
        </authorList>
    </citation>
    <scope>NUCLEOTIDE SEQUENCE [LARGE SCALE GENOMIC DNA]</scope>
    <source>
        <strain evidence="9 10">2CS3</strain>
    </source>
</reference>
<dbReference type="EMBL" id="WNZX01000014">
    <property type="protein sequence ID" value="MUG72369.1"/>
    <property type="molecule type" value="Genomic_DNA"/>
</dbReference>
<dbReference type="InterPro" id="IPR050809">
    <property type="entry name" value="UgpAE/MalFG_permease"/>
</dbReference>
<dbReference type="PANTHER" id="PTHR43227">
    <property type="entry name" value="BLL4140 PROTEIN"/>
    <property type="match status" value="1"/>
</dbReference>
<evidence type="ECO:0000256" key="6">
    <source>
        <dbReference type="ARBA" id="ARBA00023136"/>
    </source>
</evidence>
<feature type="transmembrane region" description="Helical" evidence="7">
    <location>
        <begin position="210"/>
        <end position="231"/>
    </location>
</feature>
<keyword evidence="4 7" id="KW-0812">Transmembrane</keyword>
<keyword evidence="5 7" id="KW-1133">Transmembrane helix</keyword>
<comment type="caution">
    <text evidence="9">The sequence shown here is derived from an EMBL/GenBank/DDBJ whole genome shotgun (WGS) entry which is preliminary data.</text>
</comment>
<proteinExistence type="inferred from homology"/>
<dbReference type="InterPro" id="IPR035906">
    <property type="entry name" value="MetI-like_sf"/>
</dbReference>
<dbReference type="GO" id="GO:0055085">
    <property type="term" value="P:transmembrane transport"/>
    <property type="evidence" value="ECO:0007669"/>
    <property type="project" value="InterPro"/>
</dbReference>
<gene>
    <name evidence="9" type="ORF">GNP93_16990</name>
</gene>
<keyword evidence="10" id="KW-1185">Reference proteome</keyword>
<dbReference type="PANTHER" id="PTHR43227:SF11">
    <property type="entry name" value="BLL4140 PROTEIN"/>
    <property type="match status" value="1"/>
</dbReference>
<evidence type="ECO:0000256" key="5">
    <source>
        <dbReference type="ARBA" id="ARBA00022989"/>
    </source>
</evidence>
<feature type="domain" description="ABC transmembrane type-1" evidence="8">
    <location>
        <begin position="66"/>
        <end position="276"/>
    </location>
</feature>
<dbReference type="RefSeq" id="WP_127610549.1">
    <property type="nucleotide sequence ID" value="NZ_JARTHJ010000116.1"/>
</dbReference>
<dbReference type="AlphaFoldDB" id="A0A7X3CUQ1"/>
<keyword evidence="2 7" id="KW-0813">Transport</keyword>
<dbReference type="InterPro" id="IPR000515">
    <property type="entry name" value="MetI-like"/>
</dbReference>
<feature type="transmembrane region" description="Helical" evidence="7">
    <location>
        <begin position="103"/>
        <end position="123"/>
    </location>
</feature>
<comment type="subcellular location">
    <subcellularLocation>
        <location evidence="1 7">Cell membrane</location>
        <topology evidence="1 7">Multi-pass membrane protein</topology>
    </subcellularLocation>
</comment>
<evidence type="ECO:0000256" key="1">
    <source>
        <dbReference type="ARBA" id="ARBA00004651"/>
    </source>
</evidence>
<dbReference type="SUPFAM" id="SSF161098">
    <property type="entry name" value="MetI-like"/>
    <property type="match status" value="1"/>
</dbReference>
<evidence type="ECO:0000259" key="8">
    <source>
        <dbReference type="PROSITE" id="PS50928"/>
    </source>
</evidence>
<feature type="transmembrane region" description="Helical" evidence="7">
    <location>
        <begin position="152"/>
        <end position="174"/>
    </location>
</feature>